<feature type="compositionally biased region" description="Low complexity" evidence="1">
    <location>
        <begin position="49"/>
        <end position="61"/>
    </location>
</feature>
<sequence>MANNKKVLSAHASAPSLPEQNEPRRSRQNNTSKGGVRQQLEKVADTIDQPQQVPRQRFVVPDNVPMNPMAPTPRRARKPSQKSRKAKNLTKDVMTEGSKSGPSVQPAVAAPQAGVPVFSVPEPKLHRTAAGSRFGLQILASGYQGCPRTMLDGNHSGHHQSGTHSNNAVHGTPVQLHTTDCRTYADILWLPSCPMLRASSTTVANHAQVGLQPHSTSLSTIEEHSSTLTPAPTTTHLDEDRHIAAQATTESQSNIVQQRALRPSGAHNLFGGNSNSSLTSGSETDREEPVCRQQWSQYHEMDDEPHARETSPTVESGCYEARDEDLYAGDPVRAVKLNL</sequence>
<dbReference type="AlphaFoldDB" id="A0A0C9SSJ8"/>
<keyword evidence="3" id="KW-1185">Reference proteome</keyword>
<feature type="compositionally biased region" description="Low complexity" evidence="1">
    <location>
        <begin position="268"/>
        <end position="282"/>
    </location>
</feature>
<organism evidence="2 3">
    <name type="scientific">Paxillus involutus ATCC 200175</name>
    <dbReference type="NCBI Taxonomy" id="664439"/>
    <lineage>
        <taxon>Eukaryota</taxon>
        <taxon>Fungi</taxon>
        <taxon>Dikarya</taxon>
        <taxon>Basidiomycota</taxon>
        <taxon>Agaricomycotina</taxon>
        <taxon>Agaricomycetes</taxon>
        <taxon>Agaricomycetidae</taxon>
        <taxon>Boletales</taxon>
        <taxon>Paxilineae</taxon>
        <taxon>Paxillaceae</taxon>
        <taxon>Paxillus</taxon>
    </lineage>
</organism>
<feature type="region of interest" description="Disordered" evidence="1">
    <location>
        <begin position="1"/>
        <end position="107"/>
    </location>
</feature>
<feature type="compositionally biased region" description="Basic residues" evidence="1">
    <location>
        <begin position="74"/>
        <end position="88"/>
    </location>
</feature>
<dbReference type="OrthoDB" id="2655110at2759"/>
<name>A0A0C9SSJ8_PAXIN</name>
<evidence type="ECO:0000313" key="2">
    <source>
        <dbReference type="EMBL" id="KIJ11304.1"/>
    </source>
</evidence>
<feature type="region of interest" description="Disordered" evidence="1">
    <location>
        <begin position="264"/>
        <end position="291"/>
    </location>
</feature>
<dbReference type="Proteomes" id="UP000053647">
    <property type="component" value="Unassembled WGS sequence"/>
</dbReference>
<reference evidence="2 3" key="1">
    <citation type="submission" date="2014-06" db="EMBL/GenBank/DDBJ databases">
        <authorList>
            <consortium name="DOE Joint Genome Institute"/>
            <person name="Kuo A."/>
            <person name="Kohler A."/>
            <person name="Nagy L.G."/>
            <person name="Floudas D."/>
            <person name="Copeland A."/>
            <person name="Barry K.W."/>
            <person name="Cichocki N."/>
            <person name="Veneault-Fourrey C."/>
            <person name="LaButti K."/>
            <person name="Lindquist E.A."/>
            <person name="Lipzen A."/>
            <person name="Lundell T."/>
            <person name="Morin E."/>
            <person name="Murat C."/>
            <person name="Sun H."/>
            <person name="Tunlid A."/>
            <person name="Henrissat B."/>
            <person name="Grigoriev I.V."/>
            <person name="Hibbett D.S."/>
            <person name="Martin F."/>
            <person name="Nordberg H.P."/>
            <person name="Cantor M.N."/>
            <person name="Hua S.X."/>
        </authorList>
    </citation>
    <scope>NUCLEOTIDE SEQUENCE [LARGE SCALE GENOMIC DNA]</scope>
    <source>
        <strain evidence="2 3">ATCC 200175</strain>
    </source>
</reference>
<reference evidence="3" key="2">
    <citation type="submission" date="2015-01" db="EMBL/GenBank/DDBJ databases">
        <title>Evolutionary Origins and Diversification of the Mycorrhizal Mutualists.</title>
        <authorList>
            <consortium name="DOE Joint Genome Institute"/>
            <consortium name="Mycorrhizal Genomics Consortium"/>
            <person name="Kohler A."/>
            <person name="Kuo A."/>
            <person name="Nagy L.G."/>
            <person name="Floudas D."/>
            <person name="Copeland A."/>
            <person name="Barry K.W."/>
            <person name="Cichocki N."/>
            <person name="Veneault-Fourrey C."/>
            <person name="LaButti K."/>
            <person name="Lindquist E.A."/>
            <person name="Lipzen A."/>
            <person name="Lundell T."/>
            <person name="Morin E."/>
            <person name="Murat C."/>
            <person name="Riley R."/>
            <person name="Ohm R."/>
            <person name="Sun H."/>
            <person name="Tunlid A."/>
            <person name="Henrissat B."/>
            <person name="Grigoriev I.V."/>
            <person name="Hibbett D.S."/>
            <person name="Martin F."/>
        </authorList>
    </citation>
    <scope>NUCLEOTIDE SEQUENCE [LARGE SCALE GENOMIC DNA]</scope>
    <source>
        <strain evidence="3">ATCC 200175</strain>
    </source>
</reference>
<gene>
    <name evidence="2" type="ORF">PAXINDRAFT_15771</name>
</gene>
<evidence type="ECO:0000256" key="1">
    <source>
        <dbReference type="SAM" id="MobiDB-lite"/>
    </source>
</evidence>
<protein>
    <submittedName>
        <fullName evidence="2">Uncharacterized protein</fullName>
    </submittedName>
</protein>
<dbReference type="EMBL" id="KN819382">
    <property type="protein sequence ID" value="KIJ11304.1"/>
    <property type="molecule type" value="Genomic_DNA"/>
</dbReference>
<proteinExistence type="predicted"/>
<accession>A0A0C9SSJ8</accession>
<evidence type="ECO:0000313" key="3">
    <source>
        <dbReference type="Proteomes" id="UP000053647"/>
    </source>
</evidence>
<dbReference type="HOGENOM" id="CLU_819154_0_0_1"/>